<gene>
    <name evidence="7 9" type="primary">proA</name>
    <name evidence="9" type="ORF">AVT10_04615</name>
</gene>
<dbReference type="InterPro" id="IPR016162">
    <property type="entry name" value="Ald_DH_N"/>
</dbReference>
<evidence type="ECO:0000259" key="8">
    <source>
        <dbReference type="Pfam" id="PF00171"/>
    </source>
</evidence>
<comment type="catalytic activity">
    <reaction evidence="6 7">
        <text>L-glutamate 5-semialdehyde + phosphate + NADP(+) = L-glutamyl 5-phosphate + NADPH + H(+)</text>
        <dbReference type="Rhea" id="RHEA:19541"/>
        <dbReference type="ChEBI" id="CHEBI:15378"/>
        <dbReference type="ChEBI" id="CHEBI:43474"/>
        <dbReference type="ChEBI" id="CHEBI:57783"/>
        <dbReference type="ChEBI" id="CHEBI:58066"/>
        <dbReference type="ChEBI" id="CHEBI:58274"/>
        <dbReference type="ChEBI" id="CHEBI:58349"/>
        <dbReference type="EC" id="1.2.1.41"/>
    </reaction>
</comment>
<dbReference type="NCBIfam" id="TIGR00407">
    <property type="entry name" value="proA"/>
    <property type="match status" value="1"/>
</dbReference>
<reference evidence="10" key="1">
    <citation type="submission" date="2016-01" db="EMBL/GenBank/DDBJ databases">
        <title>Draft genome of Chromobacterium sp. F49.</title>
        <authorList>
            <person name="Hong K.W."/>
        </authorList>
    </citation>
    <scope>NUCLEOTIDE SEQUENCE [LARGE SCALE GENOMIC DNA]</scope>
    <source>
        <strain evidence="10">CN3</strain>
    </source>
</reference>
<evidence type="ECO:0000256" key="2">
    <source>
        <dbReference type="ARBA" id="ARBA00022605"/>
    </source>
</evidence>
<keyword evidence="5 7" id="KW-0560">Oxidoreductase</keyword>
<keyword evidence="2 7" id="KW-0028">Amino-acid biosynthesis</keyword>
<comment type="subcellular location">
    <subcellularLocation>
        <location evidence="7">Cytoplasm</location>
    </subcellularLocation>
</comment>
<dbReference type="PANTHER" id="PTHR11063:SF8">
    <property type="entry name" value="DELTA-1-PYRROLINE-5-CARBOXYLATE SYNTHASE"/>
    <property type="match status" value="1"/>
</dbReference>
<comment type="pathway">
    <text evidence="1 7">Amino-acid biosynthesis; L-proline biosynthesis; L-glutamate 5-semialdehyde from L-glutamate: step 2/2.</text>
</comment>
<evidence type="ECO:0000256" key="6">
    <source>
        <dbReference type="ARBA" id="ARBA00049024"/>
    </source>
</evidence>
<keyword evidence="7" id="KW-0963">Cytoplasm</keyword>
<dbReference type="HAMAP" id="MF_00412">
    <property type="entry name" value="ProA"/>
    <property type="match status" value="1"/>
</dbReference>
<evidence type="ECO:0000256" key="3">
    <source>
        <dbReference type="ARBA" id="ARBA00022650"/>
    </source>
</evidence>
<organism evidence="9 10">
    <name type="scientific">Sphingomonas hankookensis</name>
    <dbReference type="NCBI Taxonomy" id="563996"/>
    <lineage>
        <taxon>Bacteria</taxon>
        <taxon>Pseudomonadati</taxon>
        <taxon>Pseudomonadota</taxon>
        <taxon>Alphaproteobacteria</taxon>
        <taxon>Sphingomonadales</taxon>
        <taxon>Sphingomonadaceae</taxon>
        <taxon>Sphingomonas</taxon>
    </lineage>
</organism>
<comment type="caution">
    <text evidence="9">The sequence shown here is derived from an EMBL/GenBank/DDBJ whole genome shotgun (WGS) entry which is preliminary data.</text>
</comment>
<feature type="domain" description="Aldehyde dehydrogenase" evidence="8">
    <location>
        <begin position="8"/>
        <end position="267"/>
    </location>
</feature>
<protein>
    <recommendedName>
        <fullName evidence="7">Gamma-glutamyl phosphate reductase</fullName>
        <shortName evidence="7">GPR</shortName>
        <ecNumber evidence="7">1.2.1.41</ecNumber>
    </recommendedName>
    <alternativeName>
        <fullName evidence="7">Glutamate-5-semialdehyde dehydrogenase</fullName>
    </alternativeName>
    <alternativeName>
        <fullName evidence="7">Glutamyl-gamma-semialdehyde dehydrogenase</fullName>
        <shortName evidence="7">GSA dehydrogenase</shortName>
    </alternativeName>
</protein>
<dbReference type="RefSeq" id="WP_066692104.1">
    <property type="nucleotide sequence ID" value="NZ_CP117025.1"/>
</dbReference>
<dbReference type="Proteomes" id="UP000076609">
    <property type="component" value="Unassembled WGS sequence"/>
</dbReference>
<keyword evidence="3 7" id="KW-0641">Proline biosynthesis</keyword>
<dbReference type="Gene3D" id="3.40.605.10">
    <property type="entry name" value="Aldehyde Dehydrogenase, Chain A, domain 1"/>
    <property type="match status" value="1"/>
</dbReference>
<dbReference type="PANTHER" id="PTHR11063">
    <property type="entry name" value="GLUTAMATE SEMIALDEHYDE DEHYDROGENASE"/>
    <property type="match status" value="1"/>
</dbReference>
<dbReference type="InterPro" id="IPR015590">
    <property type="entry name" value="Aldehyde_DH_dom"/>
</dbReference>
<evidence type="ECO:0000313" key="10">
    <source>
        <dbReference type="Proteomes" id="UP000076609"/>
    </source>
</evidence>
<evidence type="ECO:0000256" key="1">
    <source>
        <dbReference type="ARBA" id="ARBA00004985"/>
    </source>
</evidence>
<dbReference type="Gene3D" id="3.40.309.10">
    <property type="entry name" value="Aldehyde Dehydrogenase, Chain A, domain 2"/>
    <property type="match status" value="1"/>
</dbReference>
<comment type="similarity">
    <text evidence="7">Belongs to the gamma-glutamyl phosphate reductase family.</text>
</comment>
<evidence type="ECO:0000313" key="9">
    <source>
        <dbReference type="EMBL" id="KZE11531.1"/>
    </source>
</evidence>
<evidence type="ECO:0000256" key="4">
    <source>
        <dbReference type="ARBA" id="ARBA00022857"/>
    </source>
</evidence>
<keyword evidence="4 7" id="KW-0521">NADP</keyword>
<dbReference type="NCBIfam" id="NF001221">
    <property type="entry name" value="PRK00197.1"/>
    <property type="match status" value="1"/>
</dbReference>
<dbReference type="CDD" id="cd07079">
    <property type="entry name" value="ALDH_F18-19_ProA-GPR"/>
    <property type="match status" value="1"/>
</dbReference>
<dbReference type="SUPFAM" id="SSF53720">
    <property type="entry name" value="ALDH-like"/>
    <property type="match status" value="1"/>
</dbReference>
<keyword evidence="10" id="KW-1185">Reference proteome</keyword>
<sequence length="411" mass="42424">MLRGLGNDARTAAQALATMPTATKAAALRAAAAAIREDAARILAANAQDIAAAEGNGLSGAMLDRLRLDPARVEAMAVGVDAVAGLRDPVGGVIDRSERPNGLALSRVRVPIGVIGIIYESRPNVTADAGALAVMAGNAAILRGGSEAIRSNRAIHAAMARGLASAGLPEGAVQLIPTTDRAAVGDMLRADGMIDLIVPRGGKSLVARVQAEARVPVLAHLDGLNHSYVDRAADPTMAEAVVVNAKLRRTGVCGATETLLIDRGYADPLPILSGLIAAGCELRGDAEVRALHPAILEANDDDWDTEYLDAILSVKLVDGVDDAIAHIAAHGSHHTDAILTEDAATAEHFLARVDSAIVMWNASTQFADGGEFGLGAEIGIATGRLHARGPVALEGLTTYKWIVRGTGQTRP</sequence>
<dbReference type="InterPro" id="IPR012134">
    <property type="entry name" value="Glu-5-SA_DH"/>
</dbReference>
<evidence type="ECO:0000256" key="7">
    <source>
        <dbReference type="HAMAP-Rule" id="MF_00412"/>
    </source>
</evidence>
<proteinExistence type="inferred from homology"/>
<dbReference type="InterPro" id="IPR020593">
    <property type="entry name" value="G-glutamylP_reductase_CS"/>
</dbReference>
<evidence type="ECO:0000256" key="5">
    <source>
        <dbReference type="ARBA" id="ARBA00023002"/>
    </source>
</evidence>
<dbReference type="PROSITE" id="PS01223">
    <property type="entry name" value="PROA"/>
    <property type="match status" value="1"/>
</dbReference>
<dbReference type="InterPro" id="IPR016161">
    <property type="entry name" value="Ald_DH/histidinol_DH"/>
</dbReference>
<dbReference type="Pfam" id="PF00171">
    <property type="entry name" value="Aldedh"/>
    <property type="match status" value="1"/>
</dbReference>
<name>A0ABR5Y9Q5_9SPHN</name>
<comment type="function">
    <text evidence="7">Catalyzes the NADPH-dependent reduction of L-glutamate 5-phosphate into L-glutamate 5-semialdehyde and phosphate. The product spontaneously undergoes cyclization to form 1-pyrroline-5-carboxylate.</text>
</comment>
<dbReference type="EC" id="1.2.1.41" evidence="7"/>
<dbReference type="InterPro" id="IPR000965">
    <property type="entry name" value="GPR_dom"/>
</dbReference>
<dbReference type="PIRSF" id="PIRSF000151">
    <property type="entry name" value="GPR"/>
    <property type="match status" value="1"/>
</dbReference>
<accession>A0ABR5Y9Q5</accession>
<dbReference type="InterPro" id="IPR016163">
    <property type="entry name" value="Ald_DH_C"/>
</dbReference>
<dbReference type="EMBL" id="LQQO01000034">
    <property type="protein sequence ID" value="KZE11531.1"/>
    <property type="molecule type" value="Genomic_DNA"/>
</dbReference>